<evidence type="ECO:0000256" key="3">
    <source>
        <dbReference type="ARBA" id="ARBA00023015"/>
    </source>
</evidence>
<dbReference type="Proteomes" id="UP000735302">
    <property type="component" value="Unassembled WGS sequence"/>
</dbReference>
<sequence length="543" mass="58092">MWHLLQPSVDKSDDVVYGDDDDDDNDNGDDDDSDDILHPETTSSSVVSVAKSGSFCFILYTLSNKMMNAGIGNGVHAAMQGGINIGSQLTSGIMEDDISEGPSSPESAFDTTDLMHSSMADEVTAQLAAAGPVGIAAAAAIATGKKKGHHHQFETNPSRRKRQQTRLLRKLKNTIEEYTTRVGQQAVVLCCTPGRTPGTTSSMYKVFGSQPLENVMRSCRTVVTQELETALQEQAAQNQGDTTHLHDLPPLVIDGIPTPIDKMTQAQLRNFIPEMLKYSTCRSKPGWGKPECRPLWWPVDLPWANVRSDARTEEEKKRVSWTEALRTIVKDCYKHHGRDDLLHVFSEESSVGHSNSAGGAHVQAGGPQFTGTMLQTINNPDGTVSIIHIDTGPTGNSVVTLPDGTQATVVHAVSAGPHPEATQAVQTLAEVAANQQEITPVTQIGSVGVEMADGSTAMQAFTAASLGHNGQIILSGDGGLSGLQGIVTIPASMYQQMTGIALPETAQTNIQQVAMTPMTAMKTEITEVLNGVEVGTDSQFKHE</sequence>
<evidence type="ECO:0000256" key="6">
    <source>
        <dbReference type="ARBA" id="ARBA00023242"/>
    </source>
</evidence>
<gene>
    <name evidence="9" type="ORF">PoB_000146100</name>
</gene>
<feature type="region of interest" description="Disordered" evidence="7">
    <location>
        <begin position="1"/>
        <end position="43"/>
    </location>
</feature>
<dbReference type="EMBL" id="BLXT01000184">
    <property type="protein sequence ID" value="GFN74955.1"/>
    <property type="molecule type" value="Genomic_DNA"/>
</dbReference>
<evidence type="ECO:0000256" key="2">
    <source>
        <dbReference type="ARBA" id="ARBA00005713"/>
    </source>
</evidence>
<dbReference type="GO" id="GO:0003700">
    <property type="term" value="F:DNA-binding transcription factor activity"/>
    <property type="evidence" value="ECO:0007669"/>
    <property type="project" value="InterPro"/>
</dbReference>
<proteinExistence type="inferred from homology"/>
<evidence type="ECO:0000313" key="10">
    <source>
        <dbReference type="Proteomes" id="UP000735302"/>
    </source>
</evidence>
<comment type="subcellular location">
    <subcellularLocation>
        <location evidence="1">Nucleus</location>
    </subcellularLocation>
</comment>
<dbReference type="Pfam" id="PF10491">
    <property type="entry name" value="Nrf1_DNA-bind"/>
    <property type="match status" value="1"/>
</dbReference>
<comment type="similarity">
    <text evidence="2">Belongs to the NRF1/Ewg family.</text>
</comment>
<dbReference type="InterPro" id="IPR019525">
    <property type="entry name" value="Nrf1_NLS/DNA-bd_dimer"/>
</dbReference>
<keyword evidence="10" id="KW-1185">Reference proteome</keyword>
<evidence type="ECO:0000256" key="7">
    <source>
        <dbReference type="SAM" id="MobiDB-lite"/>
    </source>
</evidence>
<dbReference type="PANTHER" id="PTHR20338">
    <property type="entry name" value="NUCLEAR RESPIRATORY FACTOR 1"/>
    <property type="match status" value="1"/>
</dbReference>
<name>A0AAV3XVX5_9GAST</name>
<dbReference type="InterPro" id="IPR039142">
    <property type="entry name" value="NRF1/Ewg"/>
</dbReference>
<dbReference type="GO" id="GO:0005634">
    <property type="term" value="C:nucleus"/>
    <property type="evidence" value="ECO:0007669"/>
    <property type="project" value="UniProtKB-SubCell"/>
</dbReference>
<comment type="caution">
    <text evidence="9">The sequence shown here is derived from an EMBL/GenBank/DDBJ whole genome shotgun (WGS) entry which is preliminary data.</text>
</comment>
<keyword evidence="5" id="KW-0804">Transcription</keyword>
<dbReference type="GO" id="GO:0006357">
    <property type="term" value="P:regulation of transcription by RNA polymerase II"/>
    <property type="evidence" value="ECO:0007669"/>
    <property type="project" value="InterPro"/>
</dbReference>
<evidence type="ECO:0000256" key="5">
    <source>
        <dbReference type="ARBA" id="ARBA00023163"/>
    </source>
</evidence>
<dbReference type="GO" id="GO:0003677">
    <property type="term" value="F:DNA binding"/>
    <property type="evidence" value="ECO:0007669"/>
    <property type="project" value="UniProtKB-KW"/>
</dbReference>
<evidence type="ECO:0000256" key="1">
    <source>
        <dbReference type="ARBA" id="ARBA00004123"/>
    </source>
</evidence>
<feature type="domain" description="Nuclear respiratory factor 1 NLS/DNA-binding dimerisation" evidence="8">
    <location>
        <begin position="131"/>
        <end position="345"/>
    </location>
</feature>
<protein>
    <submittedName>
        <fullName evidence="9">Nuclear respiratory factor 1</fullName>
    </submittedName>
</protein>
<feature type="compositionally biased region" description="Acidic residues" evidence="7">
    <location>
        <begin position="16"/>
        <end position="34"/>
    </location>
</feature>
<keyword evidence="4" id="KW-0238">DNA-binding</keyword>
<evidence type="ECO:0000313" key="9">
    <source>
        <dbReference type="EMBL" id="GFN74955.1"/>
    </source>
</evidence>
<evidence type="ECO:0000259" key="8">
    <source>
        <dbReference type="Pfam" id="PF10491"/>
    </source>
</evidence>
<reference evidence="9 10" key="1">
    <citation type="journal article" date="2021" name="Elife">
        <title>Chloroplast acquisition without the gene transfer in kleptoplastic sea slugs, Plakobranchus ocellatus.</title>
        <authorList>
            <person name="Maeda T."/>
            <person name="Takahashi S."/>
            <person name="Yoshida T."/>
            <person name="Shimamura S."/>
            <person name="Takaki Y."/>
            <person name="Nagai Y."/>
            <person name="Toyoda A."/>
            <person name="Suzuki Y."/>
            <person name="Arimoto A."/>
            <person name="Ishii H."/>
            <person name="Satoh N."/>
            <person name="Nishiyama T."/>
            <person name="Hasebe M."/>
            <person name="Maruyama T."/>
            <person name="Minagawa J."/>
            <person name="Obokata J."/>
            <person name="Shigenobu S."/>
        </authorList>
    </citation>
    <scope>NUCLEOTIDE SEQUENCE [LARGE SCALE GENOMIC DNA]</scope>
</reference>
<keyword evidence="3" id="KW-0805">Transcription regulation</keyword>
<keyword evidence="6" id="KW-0539">Nucleus</keyword>
<organism evidence="9 10">
    <name type="scientific">Plakobranchus ocellatus</name>
    <dbReference type="NCBI Taxonomy" id="259542"/>
    <lineage>
        <taxon>Eukaryota</taxon>
        <taxon>Metazoa</taxon>
        <taxon>Spiralia</taxon>
        <taxon>Lophotrochozoa</taxon>
        <taxon>Mollusca</taxon>
        <taxon>Gastropoda</taxon>
        <taxon>Heterobranchia</taxon>
        <taxon>Euthyneura</taxon>
        <taxon>Panpulmonata</taxon>
        <taxon>Sacoglossa</taxon>
        <taxon>Placobranchoidea</taxon>
        <taxon>Plakobranchidae</taxon>
        <taxon>Plakobranchus</taxon>
    </lineage>
</organism>
<accession>A0AAV3XVX5</accession>
<dbReference type="AlphaFoldDB" id="A0AAV3XVX5"/>
<evidence type="ECO:0000256" key="4">
    <source>
        <dbReference type="ARBA" id="ARBA00023125"/>
    </source>
</evidence>